<evidence type="ECO:0000259" key="8">
    <source>
        <dbReference type="PROSITE" id="PS50950"/>
    </source>
</evidence>
<organism evidence="9 10">
    <name type="scientific">Patella caerulea</name>
    <name type="common">Rayed Mediterranean limpet</name>
    <dbReference type="NCBI Taxonomy" id="87958"/>
    <lineage>
        <taxon>Eukaryota</taxon>
        <taxon>Metazoa</taxon>
        <taxon>Spiralia</taxon>
        <taxon>Lophotrochozoa</taxon>
        <taxon>Mollusca</taxon>
        <taxon>Gastropoda</taxon>
        <taxon>Patellogastropoda</taxon>
        <taxon>Patelloidea</taxon>
        <taxon>Patellidae</taxon>
        <taxon>Patella</taxon>
    </lineage>
</organism>
<dbReference type="PANTHER" id="PTHR23080">
    <property type="entry name" value="THAP DOMAIN PROTEIN"/>
    <property type="match status" value="1"/>
</dbReference>
<dbReference type="EMBL" id="JAZGQO010000015">
    <property type="protein sequence ID" value="KAK6168738.1"/>
    <property type="molecule type" value="Genomic_DNA"/>
</dbReference>
<feature type="coiled-coil region" evidence="7">
    <location>
        <begin position="177"/>
        <end position="204"/>
    </location>
</feature>
<sequence>MPATCCCFGCKNRHAHGSNVRFFRIPKDQYVQTKWIAAIRRENWTPNEHSRICSEHFIQGYPSKDPNSPDFIPSVFSFTPEVRKRKHGEDIERHSRYRARQENNGQAITALDVSNNNENRTNCPNSPGTSTQTEKKTLFDNSVQTDIHCSLLQNILYTNQYLKNSVDQKSFEIDDIKKQAYIDKQELKDNLVKLETQVQNLKDQNCQLIQKNSSQVLAFENFKDDDDDKKIQFYTGLPNISTFNAIFETIKNDSLPKKKGLSEQNELFLTLIRIKRNLTVSDLGYRFGVSPSFVTRVFHKWLDLMYIHLGGLVMWPESDVMELPDVFRNDRFKKTRCVIDCSEIFLESPTGLKPRAQTFSNYKRHNTVKFLVGISPTGAIIFLSKCYGGRASDKQITMESGFLDKLLPGDVVLADRGFTMVEEFAYRQAKLEFPHFTKGKTQLSAKEVEESRQLSRARIHVERVIGRMKDFEILQGTLPITMIKKPTDEGSVPSIDKIIHVIAAIINMNSPIL</sequence>
<gene>
    <name evidence="9" type="ORF">SNE40_019923</name>
</gene>
<keyword evidence="5 6" id="KW-0238">DNA-binding</keyword>
<dbReference type="InterPro" id="IPR027805">
    <property type="entry name" value="Transposase_HTH_dom"/>
</dbReference>
<evidence type="ECO:0000313" key="10">
    <source>
        <dbReference type="Proteomes" id="UP001347796"/>
    </source>
</evidence>
<keyword evidence="2" id="KW-0479">Metal-binding</keyword>
<proteinExistence type="predicted"/>
<dbReference type="InterPro" id="IPR027806">
    <property type="entry name" value="HARBI1_dom"/>
</dbReference>
<keyword evidence="7" id="KW-0175">Coiled coil</keyword>
<dbReference type="SMART" id="SM00692">
    <property type="entry name" value="DM3"/>
    <property type="match status" value="1"/>
</dbReference>
<comment type="caution">
    <text evidence="9">The sequence shown here is derived from an EMBL/GenBank/DDBJ whole genome shotgun (WGS) entry which is preliminary data.</text>
</comment>
<dbReference type="Proteomes" id="UP001347796">
    <property type="component" value="Unassembled WGS sequence"/>
</dbReference>
<dbReference type="Pfam" id="PF05485">
    <property type="entry name" value="THAP"/>
    <property type="match status" value="1"/>
</dbReference>
<accession>A0AAN8J109</accession>
<evidence type="ECO:0000313" key="9">
    <source>
        <dbReference type="EMBL" id="KAK6168738.1"/>
    </source>
</evidence>
<dbReference type="Pfam" id="PF13613">
    <property type="entry name" value="HTH_Tnp_4"/>
    <property type="match status" value="1"/>
</dbReference>
<keyword evidence="10" id="KW-1185">Reference proteome</keyword>
<evidence type="ECO:0000256" key="2">
    <source>
        <dbReference type="ARBA" id="ARBA00022723"/>
    </source>
</evidence>
<evidence type="ECO:0000256" key="4">
    <source>
        <dbReference type="ARBA" id="ARBA00022833"/>
    </source>
</evidence>
<evidence type="ECO:0000256" key="1">
    <source>
        <dbReference type="ARBA" id="ARBA00001968"/>
    </source>
</evidence>
<feature type="domain" description="THAP-type" evidence="8">
    <location>
        <begin position="1"/>
        <end position="76"/>
    </location>
</feature>
<keyword evidence="4" id="KW-0862">Zinc</keyword>
<reference evidence="9 10" key="1">
    <citation type="submission" date="2024-01" db="EMBL/GenBank/DDBJ databases">
        <title>The genome of the rayed Mediterranean limpet Patella caerulea (Linnaeus, 1758).</title>
        <authorList>
            <person name="Anh-Thu Weber A."/>
            <person name="Halstead-Nussloch G."/>
        </authorList>
    </citation>
    <scope>NUCLEOTIDE SEQUENCE [LARGE SCALE GENOMIC DNA]</scope>
    <source>
        <strain evidence="9">AATW-2023a</strain>
        <tissue evidence="9">Whole specimen</tissue>
    </source>
</reference>
<dbReference type="Pfam" id="PF13359">
    <property type="entry name" value="DDE_Tnp_4"/>
    <property type="match status" value="1"/>
</dbReference>
<dbReference type="PROSITE" id="PS50950">
    <property type="entry name" value="ZF_THAP"/>
    <property type="match status" value="1"/>
</dbReference>
<dbReference type="InterPro" id="IPR038441">
    <property type="entry name" value="THAP_Znf_sf"/>
</dbReference>
<dbReference type="GO" id="GO:0008270">
    <property type="term" value="F:zinc ion binding"/>
    <property type="evidence" value="ECO:0007669"/>
    <property type="project" value="UniProtKB-KW"/>
</dbReference>
<dbReference type="AlphaFoldDB" id="A0AAN8J109"/>
<evidence type="ECO:0000256" key="6">
    <source>
        <dbReference type="PROSITE-ProRule" id="PRU00309"/>
    </source>
</evidence>
<keyword evidence="3 6" id="KW-0863">Zinc-finger</keyword>
<dbReference type="InterPro" id="IPR006612">
    <property type="entry name" value="THAP_Znf"/>
</dbReference>
<evidence type="ECO:0000256" key="7">
    <source>
        <dbReference type="SAM" id="Coils"/>
    </source>
</evidence>
<protein>
    <recommendedName>
        <fullName evidence="8">THAP-type domain-containing protein</fullName>
    </recommendedName>
</protein>
<evidence type="ECO:0000256" key="5">
    <source>
        <dbReference type="ARBA" id="ARBA00023125"/>
    </source>
</evidence>
<name>A0AAN8J109_PATCE</name>
<evidence type="ECO:0000256" key="3">
    <source>
        <dbReference type="ARBA" id="ARBA00022771"/>
    </source>
</evidence>
<dbReference type="GO" id="GO:0003677">
    <property type="term" value="F:DNA binding"/>
    <property type="evidence" value="ECO:0007669"/>
    <property type="project" value="UniProtKB-UniRule"/>
</dbReference>
<dbReference type="SMART" id="SM00980">
    <property type="entry name" value="THAP"/>
    <property type="match status" value="1"/>
</dbReference>
<comment type="cofactor">
    <cofactor evidence="1">
        <name>a divalent metal cation</name>
        <dbReference type="ChEBI" id="CHEBI:60240"/>
    </cofactor>
</comment>
<dbReference type="SUPFAM" id="SSF57716">
    <property type="entry name" value="Glucocorticoid receptor-like (DNA-binding domain)"/>
    <property type="match status" value="1"/>
</dbReference>
<dbReference type="Gene3D" id="6.20.210.20">
    <property type="entry name" value="THAP domain"/>
    <property type="match status" value="1"/>
</dbReference>